<reference evidence="2" key="2">
    <citation type="submission" date="2023-07" db="EMBL/GenBank/DDBJ databases">
        <title>Genome content predicts the carbon catabolic preferences of heterotrophic bacteria.</title>
        <authorList>
            <person name="Gralka M."/>
        </authorList>
    </citation>
    <scope>NUCLEOTIDE SEQUENCE</scope>
    <source>
        <strain evidence="2">F2M12</strain>
    </source>
</reference>
<protein>
    <recommendedName>
        <fullName evidence="5">STAS/SEC14 domain-containing protein</fullName>
    </recommendedName>
</protein>
<dbReference type="RefSeq" id="WP_057795433.1">
    <property type="nucleotide sequence ID" value="NZ_CP013926.1"/>
</dbReference>
<dbReference type="EMBL" id="JAUOQI010000003">
    <property type="protein sequence ID" value="MDO6576884.1"/>
    <property type="molecule type" value="Genomic_DNA"/>
</dbReference>
<proteinExistence type="predicted"/>
<dbReference type="Proteomes" id="UP001170717">
    <property type="component" value="Unassembled WGS sequence"/>
</dbReference>
<name>A0AAW7Z0B7_9ALTE</name>
<dbReference type="AlphaFoldDB" id="A0AAW7Z0B7"/>
<evidence type="ECO:0000313" key="2">
    <source>
        <dbReference type="EMBL" id="MDO6576884.1"/>
    </source>
</evidence>
<dbReference type="Proteomes" id="UP000056750">
    <property type="component" value="Chromosome"/>
</dbReference>
<sequence>MKPVHGSFVVTRCGNVMLTQAYGPWNCECVDGLVLDYRDKSIDMHGSNWGDIVVLEGESLLIPDAESLLTERISAVRHLGLSHLALVLESSLVKSTTQNQLEAVYRQTGVDFSFFDTYEEARAWLTHLGYVLDEDAERAHFVKTKQHCQ</sequence>
<evidence type="ECO:0000313" key="1">
    <source>
        <dbReference type="EMBL" id="AMJ76024.1"/>
    </source>
</evidence>
<gene>
    <name evidence="1" type="ORF">AVL57_19890</name>
    <name evidence="2" type="ORF">Q4527_05740</name>
</gene>
<evidence type="ECO:0000313" key="3">
    <source>
        <dbReference type="Proteomes" id="UP000056750"/>
    </source>
</evidence>
<reference evidence="1 3" key="1">
    <citation type="submission" date="2015-12" db="EMBL/GenBank/DDBJ databases">
        <title>Intraspecies pangenome expansion in the marine bacterium Alteromonas.</title>
        <authorList>
            <person name="Lopez-Perez M."/>
            <person name="Rodriguez-Valera F."/>
        </authorList>
    </citation>
    <scope>NUCLEOTIDE SEQUENCE [LARGE SCALE GENOMIC DNA]</scope>
    <source>
        <strain evidence="1 3">LMG 21861</strain>
    </source>
</reference>
<evidence type="ECO:0008006" key="5">
    <source>
        <dbReference type="Google" id="ProtNLM"/>
    </source>
</evidence>
<keyword evidence="3" id="KW-1185">Reference proteome</keyword>
<dbReference type="EMBL" id="CP013926">
    <property type="protein sequence ID" value="AMJ76024.1"/>
    <property type="molecule type" value="Genomic_DNA"/>
</dbReference>
<dbReference type="KEGG" id="asq:AVL57_19890"/>
<organism evidence="2 4">
    <name type="scientific">Alteromonas stellipolaris</name>
    <dbReference type="NCBI Taxonomy" id="233316"/>
    <lineage>
        <taxon>Bacteria</taxon>
        <taxon>Pseudomonadati</taxon>
        <taxon>Pseudomonadota</taxon>
        <taxon>Gammaproteobacteria</taxon>
        <taxon>Alteromonadales</taxon>
        <taxon>Alteromonadaceae</taxon>
        <taxon>Alteromonas/Salinimonas group</taxon>
        <taxon>Alteromonas</taxon>
    </lineage>
</organism>
<evidence type="ECO:0000313" key="4">
    <source>
        <dbReference type="Proteomes" id="UP001170717"/>
    </source>
</evidence>
<accession>A0AAW7Z0B7</accession>